<proteinExistence type="predicted"/>
<dbReference type="EMBL" id="GBRH01166548">
    <property type="protein sequence ID" value="JAE31348.1"/>
    <property type="molecule type" value="Transcribed_RNA"/>
</dbReference>
<feature type="region of interest" description="Disordered" evidence="1">
    <location>
        <begin position="1"/>
        <end position="21"/>
    </location>
</feature>
<reference evidence="2" key="2">
    <citation type="journal article" date="2015" name="Data Brief">
        <title>Shoot transcriptome of the giant reed, Arundo donax.</title>
        <authorList>
            <person name="Barrero R.A."/>
            <person name="Guerrero F.D."/>
            <person name="Moolhuijzen P."/>
            <person name="Goolsby J.A."/>
            <person name="Tidwell J."/>
            <person name="Bellgard S.E."/>
            <person name="Bellgard M.I."/>
        </authorList>
    </citation>
    <scope>NUCLEOTIDE SEQUENCE</scope>
    <source>
        <tissue evidence="2">Shoot tissue taken approximately 20 cm above the soil surface</tissue>
    </source>
</reference>
<dbReference type="AlphaFoldDB" id="A0A0A9HEK3"/>
<evidence type="ECO:0000313" key="2">
    <source>
        <dbReference type="EMBL" id="JAE31348.1"/>
    </source>
</evidence>
<protein>
    <submittedName>
        <fullName evidence="2">Uncharacterized protein</fullName>
    </submittedName>
</protein>
<organism evidence="2">
    <name type="scientific">Arundo donax</name>
    <name type="common">Giant reed</name>
    <name type="synonym">Donax arundinaceus</name>
    <dbReference type="NCBI Taxonomy" id="35708"/>
    <lineage>
        <taxon>Eukaryota</taxon>
        <taxon>Viridiplantae</taxon>
        <taxon>Streptophyta</taxon>
        <taxon>Embryophyta</taxon>
        <taxon>Tracheophyta</taxon>
        <taxon>Spermatophyta</taxon>
        <taxon>Magnoliopsida</taxon>
        <taxon>Liliopsida</taxon>
        <taxon>Poales</taxon>
        <taxon>Poaceae</taxon>
        <taxon>PACMAD clade</taxon>
        <taxon>Arundinoideae</taxon>
        <taxon>Arundineae</taxon>
        <taxon>Arundo</taxon>
    </lineage>
</organism>
<accession>A0A0A9HEK3</accession>
<sequence length="21" mass="2208">MQIASQAATQGRSGTCKNQLD</sequence>
<evidence type="ECO:0000256" key="1">
    <source>
        <dbReference type="SAM" id="MobiDB-lite"/>
    </source>
</evidence>
<reference evidence="2" key="1">
    <citation type="submission" date="2014-09" db="EMBL/GenBank/DDBJ databases">
        <authorList>
            <person name="Magalhaes I.L.F."/>
            <person name="Oliveira U."/>
            <person name="Santos F.R."/>
            <person name="Vidigal T.H.D.A."/>
            <person name="Brescovit A.D."/>
            <person name="Santos A.J."/>
        </authorList>
    </citation>
    <scope>NUCLEOTIDE SEQUENCE</scope>
    <source>
        <tissue evidence="2">Shoot tissue taken approximately 20 cm above the soil surface</tissue>
    </source>
</reference>
<name>A0A0A9HEK3_ARUDO</name>